<reference evidence="3 4" key="1">
    <citation type="submission" date="2021-04" db="EMBL/GenBank/DDBJ databases">
        <title>novel species isolated from subtropical streams in China.</title>
        <authorList>
            <person name="Lu H."/>
        </authorList>
    </citation>
    <scope>NUCLEOTIDE SEQUENCE [LARGE SCALE GENOMIC DNA]</scope>
    <source>
        <strain evidence="3 4">BYS107W</strain>
    </source>
</reference>
<comment type="caution">
    <text evidence="3">The sequence shown here is derived from an EMBL/GenBank/DDBJ whole genome shotgun (WGS) entry which is preliminary data.</text>
</comment>
<dbReference type="Proteomes" id="UP000680158">
    <property type="component" value="Unassembled WGS sequence"/>
</dbReference>
<dbReference type="PANTHER" id="PTHR46825">
    <property type="entry name" value="D-ALANYL-D-ALANINE-CARBOXYPEPTIDASE/ENDOPEPTIDASE AMPH"/>
    <property type="match status" value="1"/>
</dbReference>
<name>A0A941DFU7_9BURK</name>
<evidence type="ECO:0000313" key="3">
    <source>
        <dbReference type="EMBL" id="MBR7746868.1"/>
    </source>
</evidence>
<dbReference type="EMBL" id="JAGSPM010000005">
    <property type="protein sequence ID" value="MBR7746868.1"/>
    <property type="molecule type" value="Genomic_DNA"/>
</dbReference>
<dbReference type="SUPFAM" id="SSF56601">
    <property type="entry name" value="beta-lactamase/transpeptidase-like"/>
    <property type="match status" value="1"/>
</dbReference>
<dbReference type="GO" id="GO:0016787">
    <property type="term" value="F:hydrolase activity"/>
    <property type="evidence" value="ECO:0007669"/>
    <property type="project" value="UniProtKB-KW"/>
</dbReference>
<keyword evidence="4" id="KW-1185">Reference proteome</keyword>
<accession>A0A941DFU7</accession>
<dbReference type="InterPro" id="IPR021860">
    <property type="entry name" value="Peptidase_S12_Pab87-rel_C"/>
</dbReference>
<dbReference type="InterPro" id="IPR050491">
    <property type="entry name" value="AmpC-like"/>
</dbReference>
<keyword evidence="3" id="KW-0378">Hydrolase</keyword>
<feature type="domain" description="Beta-lactamase-related" evidence="1">
    <location>
        <begin position="181"/>
        <end position="505"/>
    </location>
</feature>
<dbReference type="Pfam" id="PF00144">
    <property type="entry name" value="Beta-lactamase"/>
    <property type="match status" value="1"/>
</dbReference>
<proteinExistence type="predicted"/>
<evidence type="ECO:0000313" key="4">
    <source>
        <dbReference type="Proteomes" id="UP000680158"/>
    </source>
</evidence>
<organism evidence="3 4">
    <name type="scientific">Undibacterium baiyunense</name>
    <dbReference type="NCBI Taxonomy" id="2828731"/>
    <lineage>
        <taxon>Bacteria</taxon>
        <taxon>Pseudomonadati</taxon>
        <taxon>Pseudomonadota</taxon>
        <taxon>Betaproteobacteria</taxon>
        <taxon>Burkholderiales</taxon>
        <taxon>Oxalobacteraceae</taxon>
        <taxon>Undibacterium</taxon>
    </lineage>
</organism>
<gene>
    <name evidence="3" type="ORF">KDM92_09770</name>
</gene>
<evidence type="ECO:0000259" key="1">
    <source>
        <dbReference type="Pfam" id="PF00144"/>
    </source>
</evidence>
<dbReference type="RefSeq" id="WP_212684168.1">
    <property type="nucleotide sequence ID" value="NZ_JAGSPM010000005.1"/>
</dbReference>
<protein>
    <submittedName>
        <fullName evidence="3">Serine hydrolase</fullName>
    </submittedName>
</protein>
<evidence type="ECO:0000259" key="2">
    <source>
        <dbReference type="Pfam" id="PF11954"/>
    </source>
</evidence>
<dbReference type="Gene3D" id="3.40.710.10">
    <property type="entry name" value="DD-peptidase/beta-lactamase superfamily"/>
    <property type="match status" value="1"/>
</dbReference>
<sequence>MQVKTILAWSVSFLCMQFIVHSSVASTGRGFSELIESAEYDNKGNFPTASSWKGTVNLSNGKVLVLDLRLAQVEKEWHGSISIPQQGAKDLKLKDIQIDGHNLQFSIADVKGTPTFVGHFDAVSRKIEGEFSQSGTKTPFSLTQYDSAQTIESLQNLNSVTPSVLPLLKDFEKDVEKIRMDWKVPGVAVVIVKGDQILFSRGFGLRNVDKQLPMTSDTLLPIGSASKAFTTAMMAVLVDEGKLAWDQPVRNWLPEFKLYDEKASERLTPLDLVTHRSGLPRHDALWYNAKHPRQDLVRRLRYLEPSKDLGSVFQYNNLLFMTAGYLTECITGQTWEDMVGERLLQPLGMARSNFSIEQTRQDSDFSQPYRLAKNGEPRQISFRSLGSMNPAGGLNTSANELSAWLRLHLNNGRHIGKQVLSADIMQMMQKIHIRTGEENSVDVKDRSYAVGWFSDIYRGHVRLHHGGKIDGFSSMVTLLPQEGIGVAVLSNLEGSPIREFITRNALDRLLKLEVRDNSALALQRKVVQKEDTNSVAKSVTGIRKVGTQTSQALSSYVGKYEHPAYGVVTVSLQQDRLQLVLNDNRTLLTHWHYDSFVGDVIEDGDSIFANQRVQFFTDRNGDIASLHIELESSVKDIVFTREKEANAADAEFLRRFTGTFTFDGNREFKIGLQDKSLYAEMVGRPRYVLQLVSGYRFELQGLRGYGIEFKLGKDGRFDQAELIRPNDSSQATRKHVNQ</sequence>
<dbReference type="Pfam" id="PF11954">
    <property type="entry name" value="DUF3471"/>
    <property type="match status" value="1"/>
</dbReference>
<dbReference type="PANTHER" id="PTHR46825:SF15">
    <property type="entry name" value="BETA-LACTAMASE-RELATED DOMAIN-CONTAINING PROTEIN"/>
    <property type="match status" value="1"/>
</dbReference>
<dbReference type="InterPro" id="IPR012338">
    <property type="entry name" value="Beta-lactam/transpept-like"/>
</dbReference>
<dbReference type="Gene3D" id="2.40.128.600">
    <property type="match status" value="1"/>
</dbReference>
<dbReference type="InterPro" id="IPR001466">
    <property type="entry name" value="Beta-lactam-related"/>
</dbReference>
<dbReference type="AlphaFoldDB" id="A0A941DFU7"/>
<feature type="domain" description="Peptidase S12 Pab87-related C-terminal" evidence="2">
    <location>
        <begin position="543"/>
        <end position="640"/>
    </location>
</feature>